<dbReference type="InterPro" id="IPR050765">
    <property type="entry name" value="Riboflavin_Biosynth_HTPR"/>
</dbReference>
<dbReference type="PANTHER" id="PTHR38011:SF7">
    <property type="entry name" value="2,5-DIAMINO-6-RIBOSYLAMINO-4(3H)-PYRIMIDINONE 5'-PHOSPHATE REDUCTASE"/>
    <property type="match status" value="1"/>
</dbReference>
<evidence type="ECO:0000256" key="1">
    <source>
        <dbReference type="ARBA" id="ARBA00002151"/>
    </source>
</evidence>
<dbReference type="Gene3D" id="3.40.140.10">
    <property type="entry name" value="Cytidine Deaminase, domain 2"/>
    <property type="match status" value="1"/>
</dbReference>
<evidence type="ECO:0000256" key="15">
    <source>
        <dbReference type="SAM" id="MobiDB-lite"/>
    </source>
</evidence>
<proteinExistence type="inferred from homology"/>
<organism evidence="17 18">
    <name type="scientific">Cohnella cellulosilytica</name>
    <dbReference type="NCBI Taxonomy" id="986710"/>
    <lineage>
        <taxon>Bacteria</taxon>
        <taxon>Bacillati</taxon>
        <taxon>Bacillota</taxon>
        <taxon>Bacilli</taxon>
        <taxon>Bacillales</taxon>
        <taxon>Paenibacillaceae</taxon>
        <taxon>Cohnella</taxon>
    </lineage>
</organism>
<dbReference type="Proteomes" id="UP001596378">
    <property type="component" value="Unassembled WGS sequence"/>
</dbReference>
<evidence type="ECO:0000256" key="3">
    <source>
        <dbReference type="ARBA" id="ARBA00004910"/>
    </source>
</evidence>
<feature type="domain" description="CMP/dCMP-type deaminase" evidence="16">
    <location>
        <begin position="4"/>
        <end position="126"/>
    </location>
</feature>
<dbReference type="InterPro" id="IPR016193">
    <property type="entry name" value="Cytidine_deaminase-like"/>
</dbReference>
<keyword evidence="6 14" id="KW-0686">Riboflavin biosynthesis</keyword>
<keyword evidence="14 17" id="KW-0378">Hydrolase</keyword>
<dbReference type="InterPro" id="IPR004794">
    <property type="entry name" value="Eubact_RibD"/>
</dbReference>
<comment type="catalytic activity">
    <reaction evidence="13 14">
        <text>2,5-diamino-6-hydroxy-4-(5-phosphoribosylamino)-pyrimidine + H2O + H(+) = 5-amino-6-(5-phospho-D-ribosylamino)uracil + NH4(+)</text>
        <dbReference type="Rhea" id="RHEA:21868"/>
        <dbReference type="ChEBI" id="CHEBI:15377"/>
        <dbReference type="ChEBI" id="CHEBI:15378"/>
        <dbReference type="ChEBI" id="CHEBI:28938"/>
        <dbReference type="ChEBI" id="CHEBI:58453"/>
        <dbReference type="ChEBI" id="CHEBI:58614"/>
        <dbReference type="EC" id="3.5.4.26"/>
    </reaction>
</comment>
<keyword evidence="10 14" id="KW-0560">Oxidoreductase</keyword>
<dbReference type="PROSITE" id="PS00903">
    <property type="entry name" value="CYT_DCMP_DEAMINASES_1"/>
    <property type="match status" value="1"/>
</dbReference>
<evidence type="ECO:0000313" key="18">
    <source>
        <dbReference type="Proteomes" id="UP001596378"/>
    </source>
</evidence>
<evidence type="ECO:0000256" key="7">
    <source>
        <dbReference type="ARBA" id="ARBA00022723"/>
    </source>
</evidence>
<keyword evidence="9 14" id="KW-0521">NADP</keyword>
<dbReference type="Pfam" id="PF00383">
    <property type="entry name" value="dCMP_cyt_deam_1"/>
    <property type="match status" value="1"/>
</dbReference>
<feature type="region of interest" description="Disordered" evidence="15">
    <location>
        <begin position="368"/>
        <end position="388"/>
    </location>
</feature>
<reference evidence="18" key="1">
    <citation type="journal article" date="2019" name="Int. J. Syst. Evol. Microbiol.">
        <title>The Global Catalogue of Microorganisms (GCM) 10K type strain sequencing project: providing services to taxonomists for standard genome sequencing and annotation.</title>
        <authorList>
            <consortium name="The Broad Institute Genomics Platform"/>
            <consortium name="The Broad Institute Genome Sequencing Center for Infectious Disease"/>
            <person name="Wu L."/>
            <person name="Ma J."/>
        </authorList>
    </citation>
    <scope>NUCLEOTIDE SEQUENCE [LARGE SCALE GENOMIC DNA]</scope>
    <source>
        <strain evidence="18">KCTC 12907</strain>
    </source>
</reference>
<dbReference type="SUPFAM" id="SSF53597">
    <property type="entry name" value="Dihydrofolate reductase-like"/>
    <property type="match status" value="1"/>
</dbReference>
<dbReference type="EMBL" id="JBHTAI010000001">
    <property type="protein sequence ID" value="MFC7147338.1"/>
    <property type="molecule type" value="Genomic_DNA"/>
</dbReference>
<dbReference type="InterPro" id="IPR024072">
    <property type="entry name" value="DHFR-like_dom_sf"/>
</dbReference>
<comment type="similarity">
    <text evidence="4 14">In the N-terminal section; belongs to the cytidine and deoxycytidylate deaminase family.</text>
</comment>
<dbReference type="EC" id="1.1.1.193" evidence="14"/>
<comment type="function">
    <text evidence="1 14">Converts 2,5-diamino-6-(ribosylamino)-4(3h)-pyrimidinone 5'-phosphate into 5-amino-6-(ribosylamino)-2,4(1h,3h)-pyrimidinedione 5'-phosphate.</text>
</comment>
<evidence type="ECO:0000256" key="6">
    <source>
        <dbReference type="ARBA" id="ARBA00022619"/>
    </source>
</evidence>
<evidence type="ECO:0000256" key="10">
    <source>
        <dbReference type="ARBA" id="ARBA00023002"/>
    </source>
</evidence>
<dbReference type="PIRSF" id="PIRSF006769">
    <property type="entry name" value="RibD"/>
    <property type="match status" value="1"/>
</dbReference>
<evidence type="ECO:0000313" key="17">
    <source>
        <dbReference type="EMBL" id="MFC7147338.1"/>
    </source>
</evidence>
<evidence type="ECO:0000256" key="8">
    <source>
        <dbReference type="ARBA" id="ARBA00022833"/>
    </source>
</evidence>
<evidence type="ECO:0000256" key="11">
    <source>
        <dbReference type="ARBA" id="ARBA00023268"/>
    </source>
</evidence>
<keyword evidence="11" id="KW-0511">Multifunctional enzyme</keyword>
<dbReference type="InterPro" id="IPR002125">
    <property type="entry name" value="CMP_dCMP_dom"/>
</dbReference>
<keyword evidence="7 14" id="KW-0479">Metal-binding</keyword>
<keyword evidence="8 14" id="KW-0862">Zinc</keyword>
<dbReference type="InterPro" id="IPR011549">
    <property type="entry name" value="RibD_C"/>
</dbReference>
<comment type="pathway">
    <text evidence="2 14">Cofactor biosynthesis; riboflavin biosynthesis; 5-amino-6-(D-ribitylamino)uracil from GTP: step 2/4.</text>
</comment>
<dbReference type="GO" id="GO:0008835">
    <property type="term" value="F:diaminohydroxyphosphoribosylaminopyrimidine deaminase activity"/>
    <property type="evidence" value="ECO:0007669"/>
    <property type="project" value="UniProtKB-EC"/>
</dbReference>
<dbReference type="InterPro" id="IPR016192">
    <property type="entry name" value="APOBEC/CMP_deaminase_Zn-bd"/>
</dbReference>
<dbReference type="RefSeq" id="WP_378050614.1">
    <property type="nucleotide sequence ID" value="NZ_JBHMDN010000028.1"/>
</dbReference>
<protein>
    <recommendedName>
        <fullName evidence="14">Riboflavin biosynthesis protein RibD</fullName>
    </recommendedName>
    <domain>
        <recommendedName>
            <fullName evidence="14">Diaminohydroxyphosphoribosylaminopyrimidine deaminase</fullName>
            <shortName evidence="14">DRAP deaminase</shortName>
            <ecNumber evidence="14">3.5.4.26</ecNumber>
        </recommendedName>
        <alternativeName>
            <fullName evidence="14">Riboflavin-specific deaminase</fullName>
        </alternativeName>
    </domain>
    <domain>
        <recommendedName>
            <fullName evidence="14">5-amino-6-(5-phosphoribosylamino)uracil reductase</fullName>
            <ecNumber evidence="14">1.1.1.193</ecNumber>
        </recommendedName>
        <alternativeName>
            <fullName evidence="14">HTP reductase</fullName>
        </alternativeName>
    </domain>
</protein>
<comment type="catalytic activity">
    <reaction evidence="12 14">
        <text>5-amino-6-(5-phospho-D-ribitylamino)uracil + NADP(+) = 5-amino-6-(5-phospho-D-ribosylamino)uracil + NADPH + H(+)</text>
        <dbReference type="Rhea" id="RHEA:17845"/>
        <dbReference type="ChEBI" id="CHEBI:15378"/>
        <dbReference type="ChEBI" id="CHEBI:57783"/>
        <dbReference type="ChEBI" id="CHEBI:58349"/>
        <dbReference type="ChEBI" id="CHEBI:58421"/>
        <dbReference type="ChEBI" id="CHEBI:58453"/>
        <dbReference type="EC" id="1.1.1.193"/>
    </reaction>
</comment>
<dbReference type="SUPFAM" id="SSF53927">
    <property type="entry name" value="Cytidine deaminase-like"/>
    <property type="match status" value="1"/>
</dbReference>
<evidence type="ECO:0000259" key="16">
    <source>
        <dbReference type="PROSITE" id="PS51747"/>
    </source>
</evidence>
<dbReference type="NCBIfam" id="TIGR00227">
    <property type="entry name" value="ribD_Cterm"/>
    <property type="match status" value="1"/>
</dbReference>
<comment type="similarity">
    <text evidence="5 14">In the C-terminal section; belongs to the HTP reductase family.</text>
</comment>
<evidence type="ECO:0000256" key="9">
    <source>
        <dbReference type="ARBA" id="ARBA00022857"/>
    </source>
</evidence>
<name>A0ABW2F2Q3_9BACL</name>
<dbReference type="CDD" id="cd01284">
    <property type="entry name" value="Riboflavin_deaminase-reductase"/>
    <property type="match status" value="1"/>
</dbReference>
<dbReference type="EC" id="3.5.4.26" evidence="14"/>
<gene>
    <name evidence="17" type="primary">ribD</name>
    <name evidence="17" type="ORF">ACFQMJ_02225</name>
</gene>
<dbReference type="Pfam" id="PF01872">
    <property type="entry name" value="RibD_C"/>
    <property type="match status" value="1"/>
</dbReference>
<dbReference type="InterPro" id="IPR002734">
    <property type="entry name" value="RibDG_C"/>
</dbReference>
<evidence type="ECO:0000256" key="14">
    <source>
        <dbReference type="PIRNR" id="PIRNR006769"/>
    </source>
</evidence>
<evidence type="ECO:0000256" key="12">
    <source>
        <dbReference type="ARBA" id="ARBA00049861"/>
    </source>
</evidence>
<sequence length="388" mass="40853">MEILNDEYYMRLALNMADGASGQTGVNPVVGCVVVKDGRIVGLGAHLKRGEGHAEVHALDMAGDQARGATAYVTLEPCSHYGRTPPCCERLIEEGVSRVVVAASDPNPLVAGRGIARLREAGIEVLTGVLESEAALQNEAFNKFILTGLPFVTLKTALSLDGRIATRTGHSRWITGAAAREAVHTLRHRHAGIMVGLQTVLADDPELTTRLDVPALHPTRIVVDSGLRLPLTARVLNDAAPTIVLTTVQADEDRAERLRERGAEVLRCGDGERVDLAAAMRELGRRDIGSVLLEGGGVLNGAMLQAGLVDKTMLIYAPIIVGGEGAPSAFSYVGPEEMSAALRLSRVSMQSFGDDWCVTGYPDNRAAGAAAEAAAEAEPNGSAAKEGS</sequence>
<accession>A0ABW2F2Q3</accession>
<comment type="pathway">
    <text evidence="3 14">Cofactor biosynthesis; riboflavin biosynthesis; 5-amino-6-(D-ribitylamino)uracil from GTP: step 3/4.</text>
</comment>
<comment type="caution">
    <text evidence="17">The sequence shown here is derived from an EMBL/GenBank/DDBJ whole genome shotgun (WGS) entry which is preliminary data.</text>
</comment>
<evidence type="ECO:0000256" key="5">
    <source>
        <dbReference type="ARBA" id="ARBA00007417"/>
    </source>
</evidence>
<keyword evidence="18" id="KW-1185">Reference proteome</keyword>
<evidence type="ECO:0000256" key="4">
    <source>
        <dbReference type="ARBA" id="ARBA00005259"/>
    </source>
</evidence>
<dbReference type="GO" id="GO:0008703">
    <property type="term" value="F:5-amino-6-(5-phosphoribosylamino)uracil reductase activity"/>
    <property type="evidence" value="ECO:0007669"/>
    <property type="project" value="UniProtKB-EC"/>
</dbReference>
<evidence type="ECO:0000256" key="13">
    <source>
        <dbReference type="ARBA" id="ARBA00049886"/>
    </source>
</evidence>
<comment type="cofactor">
    <cofactor evidence="14">
        <name>Zn(2+)</name>
        <dbReference type="ChEBI" id="CHEBI:29105"/>
    </cofactor>
    <text evidence="14">Binds 1 zinc ion.</text>
</comment>
<dbReference type="Gene3D" id="3.40.430.10">
    <property type="entry name" value="Dihydrofolate Reductase, subunit A"/>
    <property type="match status" value="1"/>
</dbReference>
<dbReference type="PROSITE" id="PS51747">
    <property type="entry name" value="CYT_DCMP_DEAMINASES_2"/>
    <property type="match status" value="1"/>
</dbReference>
<evidence type="ECO:0000256" key="2">
    <source>
        <dbReference type="ARBA" id="ARBA00004882"/>
    </source>
</evidence>
<dbReference type="PANTHER" id="PTHR38011">
    <property type="entry name" value="DIHYDROFOLATE REDUCTASE FAMILY PROTEIN (AFU_ORTHOLOGUE AFUA_8G06820)"/>
    <property type="match status" value="1"/>
</dbReference>
<dbReference type="NCBIfam" id="TIGR00326">
    <property type="entry name" value="eubact_ribD"/>
    <property type="match status" value="1"/>
</dbReference>